<comment type="caution">
    <text evidence="1">The sequence shown here is derived from an EMBL/GenBank/DDBJ whole genome shotgun (WGS) entry which is preliminary data.</text>
</comment>
<reference evidence="1" key="1">
    <citation type="journal article" date="2020" name="Fungal Divers.">
        <title>Resolving the Mortierellaceae phylogeny through synthesis of multi-gene phylogenetics and phylogenomics.</title>
        <authorList>
            <person name="Vandepol N."/>
            <person name="Liber J."/>
            <person name="Desiro A."/>
            <person name="Na H."/>
            <person name="Kennedy M."/>
            <person name="Barry K."/>
            <person name="Grigoriev I.V."/>
            <person name="Miller A.N."/>
            <person name="O'Donnell K."/>
            <person name="Stajich J.E."/>
            <person name="Bonito G."/>
        </authorList>
    </citation>
    <scope>NUCLEOTIDE SEQUENCE</scope>
    <source>
        <strain evidence="1">REB-010B</strain>
    </source>
</reference>
<sequence>MGYTFDIELDTDQPFIIELDLAESKAQTISGAIVVDLDRADSFKIATIAVHGHIGAMMNIGTPAQELIRETLVDWSTDLIAANDTDGSGTIHLEAGKNSIPFRLDLPQPDELPPTLINKLDTPYIDWKYEIHATLRRQFFLSKTRVVKHDLILRRPIAPTVDSVLTTSMDHRGQYRSKLTVPGQLVLGQDRVAAQAELKARSKEFMIKEVECTILQTEEIDYTTKMGHDNVVNAHAPGAHCTVSSTRLVSSVAVFQNDENDMDFGHHNPIEFNIRVDNDQLIPTEHGLGWLKISHMLRYNIKFMNVELPLLTTELPLFVGNEVISKTSEAAIRPQSTSSRLMSLLKIDGTEGHFHHHHAHEDRDSTPEPEQ</sequence>
<dbReference type="Gene3D" id="2.60.40.640">
    <property type="match status" value="1"/>
</dbReference>
<proteinExistence type="predicted"/>
<dbReference type="Proteomes" id="UP000738325">
    <property type="component" value="Unassembled WGS sequence"/>
</dbReference>
<protein>
    <submittedName>
        <fullName evidence="1">Uncharacterized protein</fullName>
    </submittedName>
</protein>
<evidence type="ECO:0000313" key="1">
    <source>
        <dbReference type="EMBL" id="KAG0329138.1"/>
    </source>
</evidence>
<gene>
    <name evidence="1" type="ORF">BGZ99_003289</name>
</gene>
<dbReference type="OrthoDB" id="2329848at2759"/>
<accession>A0A9P6RTC7</accession>
<dbReference type="AlphaFoldDB" id="A0A9P6RTC7"/>
<keyword evidence="2" id="KW-1185">Reference proteome</keyword>
<evidence type="ECO:0000313" key="2">
    <source>
        <dbReference type="Proteomes" id="UP000738325"/>
    </source>
</evidence>
<organism evidence="1 2">
    <name type="scientific">Dissophora globulifera</name>
    <dbReference type="NCBI Taxonomy" id="979702"/>
    <lineage>
        <taxon>Eukaryota</taxon>
        <taxon>Fungi</taxon>
        <taxon>Fungi incertae sedis</taxon>
        <taxon>Mucoromycota</taxon>
        <taxon>Mortierellomycotina</taxon>
        <taxon>Mortierellomycetes</taxon>
        <taxon>Mortierellales</taxon>
        <taxon>Mortierellaceae</taxon>
        <taxon>Dissophora</taxon>
    </lineage>
</organism>
<dbReference type="EMBL" id="JAAAIP010000021">
    <property type="protein sequence ID" value="KAG0329138.1"/>
    <property type="molecule type" value="Genomic_DNA"/>
</dbReference>
<dbReference type="InterPro" id="IPR014752">
    <property type="entry name" value="Arrestin-like_C"/>
</dbReference>
<name>A0A9P6RTC7_9FUNG</name>